<feature type="transmembrane region" description="Helical" evidence="5">
    <location>
        <begin position="53"/>
        <end position="72"/>
    </location>
</feature>
<proteinExistence type="predicted"/>
<dbReference type="InterPro" id="IPR007267">
    <property type="entry name" value="GtrA_DPMS_TM"/>
</dbReference>
<evidence type="ECO:0000313" key="7">
    <source>
        <dbReference type="EMBL" id="PRX50218.1"/>
    </source>
</evidence>
<dbReference type="AlphaFoldDB" id="A0A2T0M0V9"/>
<keyword evidence="8" id="KW-1185">Reference proteome</keyword>
<evidence type="ECO:0000256" key="1">
    <source>
        <dbReference type="ARBA" id="ARBA00004141"/>
    </source>
</evidence>
<evidence type="ECO:0000313" key="8">
    <source>
        <dbReference type="Proteomes" id="UP000238362"/>
    </source>
</evidence>
<comment type="caution">
    <text evidence="7">The sequence shown here is derived from an EMBL/GenBank/DDBJ whole genome shotgun (WGS) entry which is preliminary data.</text>
</comment>
<feature type="transmembrane region" description="Helical" evidence="5">
    <location>
        <begin position="25"/>
        <end position="47"/>
    </location>
</feature>
<keyword evidence="2 5" id="KW-0812">Transmembrane</keyword>
<evidence type="ECO:0000256" key="3">
    <source>
        <dbReference type="ARBA" id="ARBA00022989"/>
    </source>
</evidence>
<evidence type="ECO:0000256" key="2">
    <source>
        <dbReference type="ARBA" id="ARBA00022692"/>
    </source>
</evidence>
<keyword evidence="4 5" id="KW-0472">Membrane</keyword>
<sequence length="166" mass="17237">MADVTTGSATPEDPRGNRPRGIVRLARAATSSLLATGISQLTLLVLLSTQATGAGMAAALAFVAGAVPNYLVARKWAWGRRGKPRVRGELLPYLAVIATGGLTAVGATKLGALLIAPLDLPHVARVLVLDAAYISSYALVFLMKFALLDRLVFAGAVRTRAATSQS</sequence>
<feature type="domain" description="GtrA/DPMS transmembrane" evidence="6">
    <location>
        <begin position="32"/>
        <end position="153"/>
    </location>
</feature>
<dbReference type="OrthoDB" id="5185562at2"/>
<organism evidence="7 8">
    <name type="scientific">Prauserella shujinwangii</name>
    <dbReference type="NCBI Taxonomy" id="1453103"/>
    <lineage>
        <taxon>Bacteria</taxon>
        <taxon>Bacillati</taxon>
        <taxon>Actinomycetota</taxon>
        <taxon>Actinomycetes</taxon>
        <taxon>Pseudonocardiales</taxon>
        <taxon>Pseudonocardiaceae</taxon>
        <taxon>Prauserella</taxon>
    </lineage>
</organism>
<comment type="subcellular location">
    <subcellularLocation>
        <location evidence="1">Membrane</location>
        <topology evidence="1">Multi-pass membrane protein</topology>
    </subcellularLocation>
</comment>
<dbReference type="Proteomes" id="UP000238362">
    <property type="component" value="Unassembled WGS sequence"/>
</dbReference>
<evidence type="ECO:0000256" key="5">
    <source>
        <dbReference type="SAM" id="Phobius"/>
    </source>
</evidence>
<feature type="transmembrane region" description="Helical" evidence="5">
    <location>
        <begin position="93"/>
        <end position="116"/>
    </location>
</feature>
<dbReference type="EMBL" id="PVNH01000002">
    <property type="protein sequence ID" value="PRX50218.1"/>
    <property type="molecule type" value="Genomic_DNA"/>
</dbReference>
<evidence type="ECO:0000256" key="4">
    <source>
        <dbReference type="ARBA" id="ARBA00023136"/>
    </source>
</evidence>
<feature type="transmembrane region" description="Helical" evidence="5">
    <location>
        <begin position="122"/>
        <end position="142"/>
    </location>
</feature>
<dbReference type="GO" id="GO:0000271">
    <property type="term" value="P:polysaccharide biosynthetic process"/>
    <property type="evidence" value="ECO:0007669"/>
    <property type="project" value="InterPro"/>
</dbReference>
<name>A0A2T0M0V9_9PSEU</name>
<accession>A0A2T0M0V9</accession>
<evidence type="ECO:0000259" key="6">
    <source>
        <dbReference type="Pfam" id="PF04138"/>
    </source>
</evidence>
<dbReference type="Pfam" id="PF04138">
    <property type="entry name" value="GtrA_DPMS_TM"/>
    <property type="match status" value="1"/>
</dbReference>
<gene>
    <name evidence="7" type="ORF">B0I33_102337</name>
</gene>
<dbReference type="RefSeq" id="WP_106177326.1">
    <property type="nucleotide sequence ID" value="NZ_PVNH01000002.1"/>
</dbReference>
<reference evidence="7 8" key="1">
    <citation type="submission" date="2018-03" db="EMBL/GenBank/DDBJ databases">
        <title>Genomic Encyclopedia of Type Strains, Phase III (KMG-III): the genomes of soil and plant-associated and newly described type strains.</title>
        <authorList>
            <person name="Whitman W."/>
        </authorList>
    </citation>
    <scope>NUCLEOTIDE SEQUENCE [LARGE SCALE GENOMIC DNA]</scope>
    <source>
        <strain evidence="7 8">CGMCC 4.7125</strain>
    </source>
</reference>
<protein>
    <submittedName>
        <fullName evidence="7">Putative flippase GtrA</fullName>
    </submittedName>
</protein>
<keyword evidence="3 5" id="KW-1133">Transmembrane helix</keyword>
<dbReference type="GO" id="GO:0016020">
    <property type="term" value="C:membrane"/>
    <property type="evidence" value="ECO:0007669"/>
    <property type="project" value="UniProtKB-SubCell"/>
</dbReference>